<dbReference type="PANTHER" id="PTHR43800:SF1">
    <property type="entry name" value="PEPTIDYL-LYSINE N-ACETYLTRANSFERASE YJAB"/>
    <property type="match status" value="1"/>
</dbReference>
<dbReference type="EMBL" id="JACBXS010000030">
    <property type="protein sequence ID" value="NYS26000.1"/>
    <property type="molecule type" value="Genomic_DNA"/>
</dbReference>
<evidence type="ECO:0000313" key="4">
    <source>
        <dbReference type="EMBL" id="NYS26000.1"/>
    </source>
</evidence>
<name>A0A7Z0KZ97_9RHOB</name>
<reference evidence="4 5" key="1">
    <citation type="journal article" date="2000" name="Arch. Microbiol.">
        <title>Rhodobaca bogoriensis gen. nov. and sp. nov., an alkaliphilic purple nonsulfur bacterium from African Rift Valley soda lakes.</title>
        <authorList>
            <person name="Milford A.D."/>
            <person name="Achenbach L.A."/>
            <person name="Jung D.O."/>
            <person name="Madigan M.T."/>
        </authorList>
    </citation>
    <scope>NUCLEOTIDE SEQUENCE [LARGE SCALE GENOMIC DNA]</scope>
    <source>
        <strain evidence="4 5">2376</strain>
    </source>
</reference>
<dbReference type="AlphaFoldDB" id="A0A7Z0KZ97"/>
<evidence type="ECO:0000256" key="2">
    <source>
        <dbReference type="ARBA" id="ARBA00023315"/>
    </source>
</evidence>
<organism evidence="4 5">
    <name type="scientific">Rhabdonatronobacter sediminivivens</name>
    <dbReference type="NCBI Taxonomy" id="2743469"/>
    <lineage>
        <taxon>Bacteria</taxon>
        <taxon>Pseudomonadati</taxon>
        <taxon>Pseudomonadota</taxon>
        <taxon>Alphaproteobacteria</taxon>
        <taxon>Rhodobacterales</taxon>
        <taxon>Paracoccaceae</taxon>
        <taxon>Rhabdonatronobacter</taxon>
    </lineage>
</organism>
<dbReference type="Pfam" id="PF13508">
    <property type="entry name" value="Acetyltransf_7"/>
    <property type="match status" value="1"/>
</dbReference>
<dbReference type="Gene3D" id="3.40.630.30">
    <property type="match status" value="1"/>
</dbReference>
<evidence type="ECO:0000256" key="1">
    <source>
        <dbReference type="ARBA" id="ARBA00022679"/>
    </source>
</evidence>
<protein>
    <submittedName>
        <fullName evidence="4">GNAT family N-acetyltransferase</fullName>
    </submittedName>
</protein>
<proteinExistence type="predicted"/>
<dbReference type="GO" id="GO:0016747">
    <property type="term" value="F:acyltransferase activity, transferring groups other than amino-acyl groups"/>
    <property type="evidence" value="ECO:0007669"/>
    <property type="project" value="InterPro"/>
</dbReference>
<accession>A0A7Z0KZ97</accession>
<dbReference type="PROSITE" id="PS51186">
    <property type="entry name" value="GNAT"/>
    <property type="match status" value="1"/>
</dbReference>
<keyword evidence="1 4" id="KW-0808">Transferase</keyword>
<dbReference type="CDD" id="cd04301">
    <property type="entry name" value="NAT_SF"/>
    <property type="match status" value="1"/>
</dbReference>
<dbReference type="SUPFAM" id="SSF55729">
    <property type="entry name" value="Acyl-CoA N-acyltransferases (Nat)"/>
    <property type="match status" value="1"/>
</dbReference>
<dbReference type="InterPro" id="IPR016181">
    <property type="entry name" value="Acyl_CoA_acyltransferase"/>
</dbReference>
<evidence type="ECO:0000259" key="3">
    <source>
        <dbReference type="PROSITE" id="PS51186"/>
    </source>
</evidence>
<feature type="domain" description="N-acetyltransferase" evidence="3">
    <location>
        <begin position="5"/>
        <end position="149"/>
    </location>
</feature>
<sequence length="170" mass="18077">MTVDIVLRPYAGQDRDACLAIWRAASEAGHPFLTRPALDADQVLVRDVYLAKAAITLACDGAGPVGFIALIDDFIGGLFVQPGRHRQGVGRLLIAAASRQAGPLSVEVYAENAKALRFYETLGFVPTAERATDDQGRPHALVRLGHPCLAAICGPNDCPDAPQMTAVTRT</sequence>
<dbReference type="Proteomes" id="UP000529417">
    <property type="component" value="Unassembled WGS sequence"/>
</dbReference>
<dbReference type="InterPro" id="IPR000182">
    <property type="entry name" value="GNAT_dom"/>
</dbReference>
<dbReference type="PANTHER" id="PTHR43800">
    <property type="entry name" value="PEPTIDYL-LYSINE N-ACETYLTRANSFERASE YJAB"/>
    <property type="match status" value="1"/>
</dbReference>
<gene>
    <name evidence="4" type="ORF">HUK65_13475</name>
</gene>
<evidence type="ECO:0000313" key="5">
    <source>
        <dbReference type="Proteomes" id="UP000529417"/>
    </source>
</evidence>
<dbReference type="RefSeq" id="WP_179906799.1">
    <property type="nucleotide sequence ID" value="NZ_JACBXS010000030.1"/>
</dbReference>
<comment type="caution">
    <text evidence="4">The sequence shown here is derived from an EMBL/GenBank/DDBJ whole genome shotgun (WGS) entry which is preliminary data.</text>
</comment>
<keyword evidence="2" id="KW-0012">Acyltransferase</keyword>
<keyword evidence="5" id="KW-1185">Reference proteome</keyword>